<dbReference type="GO" id="GO:0008013">
    <property type="term" value="F:beta-catenin binding"/>
    <property type="evidence" value="ECO:0007669"/>
    <property type="project" value="TreeGrafter"/>
</dbReference>
<accession>A0A9X6NHX3</accession>
<dbReference type="InterPro" id="IPR036305">
    <property type="entry name" value="RGS_sf"/>
</dbReference>
<feature type="compositionally biased region" description="Low complexity" evidence="3">
    <location>
        <begin position="305"/>
        <end position="316"/>
    </location>
</feature>
<dbReference type="Pfam" id="PF00615">
    <property type="entry name" value="RGS"/>
    <property type="match status" value="1"/>
</dbReference>
<dbReference type="GO" id="GO:0019901">
    <property type="term" value="F:protein kinase binding"/>
    <property type="evidence" value="ECO:0007669"/>
    <property type="project" value="TreeGrafter"/>
</dbReference>
<dbReference type="GO" id="GO:0048468">
    <property type="term" value="P:cell development"/>
    <property type="evidence" value="ECO:0007669"/>
    <property type="project" value="TreeGrafter"/>
</dbReference>
<dbReference type="AlphaFoldDB" id="A0A9X6NHX3"/>
<proteinExistence type="predicted"/>
<dbReference type="PANTHER" id="PTHR46102">
    <property type="entry name" value="AXIN"/>
    <property type="match status" value="1"/>
</dbReference>
<dbReference type="GO" id="GO:0032436">
    <property type="term" value="P:positive regulation of proteasomal ubiquitin-dependent protein catabolic process"/>
    <property type="evidence" value="ECO:0007669"/>
    <property type="project" value="TreeGrafter"/>
</dbReference>
<evidence type="ECO:0000313" key="5">
    <source>
        <dbReference type="EMBL" id="OWA54372.1"/>
    </source>
</evidence>
<dbReference type="GO" id="GO:0090090">
    <property type="term" value="P:negative regulation of canonical Wnt signaling pathway"/>
    <property type="evidence" value="ECO:0007669"/>
    <property type="project" value="InterPro"/>
</dbReference>
<dbReference type="SUPFAM" id="SSF48097">
    <property type="entry name" value="Regulator of G-protein signaling, RGS"/>
    <property type="match status" value="1"/>
</dbReference>
<dbReference type="EMBL" id="MTYJ01000398">
    <property type="protein sequence ID" value="OWA54372.1"/>
    <property type="molecule type" value="Genomic_DNA"/>
</dbReference>
<sequence length="595" mass="65631">MEDQEEPNYADSDPEDALDVLSQHSGLDASFGDTDETDDESTHPELWTDLDVLLADNKGMDLFEEFLKGEGVDDYRMFYLSMVGWKQQPFDHPDHIRMPHCIYSLFVRLSPPARCQVALPTHITECLTSTFEPLLPTASVSETVFDAAYAEVRTKLQRVFLPKFLQESEQYLSYLNEWRSEQQLRDREEESDRQHRQQSFQNSLEALAPDTVHDYGLEQEREELSRSTWQTGQLSSSNNNHNNNHHHSSAIVRDDSGVFASTPHTPHHHHHPLGVAQQQPMATGYTAFLPSTHPANGLGTRHTSRTASTASTATVTDQGISGSGRSSARPNAFGLSLNSRPTIGRGPLAPLTSKNLATLEANSSKTRQSTGEPILTLAGKLYQPFLPPSVQASASEVGSYTAGANDRPFGQKKNPDVLSRTMATKLAARNMEDPQRMAPKTLLEMDKGNPQKHPVQDKEEFFNKICAKLNVLSPRAQPTAQRFEDDSDKILEDKADRIWANRTPDSPDSPGTGSPVPQPRQPGNMFLSVHRQSGLRNGGPSARSPFLTTQNGQSSRAPGLSPFLPGPFNSSGASAQAAPKHLLHRDHPVTASPMV</sequence>
<dbReference type="GO" id="GO:0005737">
    <property type="term" value="C:cytoplasm"/>
    <property type="evidence" value="ECO:0007669"/>
    <property type="project" value="UniProtKB-SubCell"/>
</dbReference>
<comment type="subcellular location">
    <subcellularLocation>
        <location evidence="1">Cytoplasm</location>
    </subcellularLocation>
</comment>
<dbReference type="OrthoDB" id="10007451at2759"/>
<feature type="domain" description="RGS" evidence="4">
    <location>
        <begin position="49"/>
        <end position="166"/>
    </location>
</feature>
<dbReference type="SMART" id="SM00315">
    <property type="entry name" value="RGS"/>
    <property type="match status" value="1"/>
</dbReference>
<evidence type="ECO:0000256" key="1">
    <source>
        <dbReference type="ARBA" id="ARBA00004496"/>
    </source>
</evidence>
<dbReference type="Proteomes" id="UP000192578">
    <property type="component" value="Unassembled WGS sequence"/>
</dbReference>
<evidence type="ECO:0000259" key="4">
    <source>
        <dbReference type="PROSITE" id="PS50132"/>
    </source>
</evidence>
<dbReference type="GO" id="GO:0031625">
    <property type="term" value="F:ubiquitin protein ligase binding"/>
    <property type="evidence" value="ECO:0007669"/>
    <property type="project" value="TreeGrafter"/>
</dbReference>
<feature type="compositionally biased region" description="Polar residues" evidence="3">
    <location>
        <begin position="317"/>
        <end position="329"/>
    </location>
</feature>
<dbReference type="Gene3D" id="1.10.167.10">
    <property type="entry name" value="Regulator of G-protein Signalling 4, domain 2"/>
    <property type="match status" value="1"/>
</dbReference>
<dbReference type="GO" id="GO:0060090">
    <property type="term" value="F:molecular adaptor activity"/>
    <property type="evidence" value="ECO:0007669"/>
    <property type="project" value="TreeGrafter"/>
</dbReference>
<organism evidence="5 6">
    <name type="scientific">Hypsibius exemplaris</name>
    <name type="common">Freshwater tardigrade</name>
    <dbReference type="NCBI Taxonomy" id="2072580"/>
    <lineage>
        <taxon>Eukaryota</taxon>
        <taxon>Metazoa</taxon>
        <taxon>Ecdysozoa</taxon>
        <taxon>Tardigrada</taxon>
        <taxon>Eutardigrada</taxon>
        <taxon>Parachela</taxon>
        <taxon>Hypsibioidea</taxon>
        <taxon>Hypsibiidae</taxon>
        <taxon>Hypsibius</taxon>
    </lineage>
</organism>
<evidence type="ECO:0000256" key="3">
    <source>
        <dbReference type="SAM" id="MobiDB-lite"/>
    </source>
</evidence>
<feature type="compositionally biased region" description="Low complexity" evidence="3">
    <location>
        <begin position="503"/>
        <end position="515"/>
    </location>
</feature>
<feature type="region of interest" description="Disordered" evidence="3">
    <location>
        <begin position="298"/>
        <end position="351"/>
    </location>
</feature>
<evidence type="ECO:0000256" key="2">
    <source>
        <dbReference type="ARBA" id="ARBA00022490"/>
    </source>
</evidence>
<dbReference type="GO" id="GO:0030877">
    <property type="term" value="C:beta-catenin destruction complex"/>
    <property type="evidence" value="ECO:0007669"/>
    <property type="project" value="TreeGrafter"/>
</dbReference>
<comment type="caution">
    <text evidence="5">The sequence shown here is derived from an EMBL/GenBank/DDBJ whole genome shotgun (WGS) entry which is preliminary data.</text>
</comment>
<keyword evidence="6" id="KW-1185">Reference proteome</keyword>
<feature type="compositionally biased region" description="Basic and acidic residues" evidence="3">
    <location>
        <begin position="183"/>
        <end position="195"/>
    </location>
</feature>
<dbReference type="InterPro" id="IPR043581">
    <property type="entry name" value="Axin-like"/>
</dbReference>
<dbReference type="PANTHER" id="PTHR46102:SF2">
    <property type="entry name" value="AXIN"/>
    <property type="match status" value="1"/>
</dbReference>
<dbReference type="GO" id="GO:0005886">
    <property type="term" value="C:plasma membrane"/>
    <property type="evidence" value="ECO:0007669"/>
    <property type="project" value="TreeGrafter"/>
</dbReference>
<dbReference type="GO" id="GO:0005634">
    <property type="term" value="C:nucleus"/>
    <property type="evidence" value="ECO:0007669"/>
    <property type="project" value="TreeGrafter"/>
</dbReference>
<feature type="compositionally biased region" description="Basic and acidic residues" evidence="3">
    <location>
        <begin position="211"/>
        <end position="225"/>
    </location>
</feature>
<feature type="compositionally biased region" description="Acidic residues" evidence="3">
    <location>
        <begin position="1"/>
        <end position="18"/>
    </location>
</feature>
<dbReference type="PROSITE" id="PS50132">
    <property type="entry name" value="RGS"/>
    <property type="match status" value="1"/>
</dbReference>
<reference evidence="6" key="1">
    <citation type="submission" date="2017-01" db="EMBL/GenBank/DDBJ databases">
        <title>Comparative genomics of anhydrobiosis in the tardigrade Hypsibius dujardini.</title>
        <authorList>
            <person name="Yoshida Y."/>
            <person name="Koutsovoulos G."/>
            <person name="Laetsch D."/>
            <person name="Stevens L."/>
            <person name="Kumar S."/>
            <person name="Horikawa D."/>
            <person name="Ishino K."/>
            <person name="Komine S."/>
            <person name="Tomita M."/>
            <person name="Blaxter M."/>
            <person name="Arakawa K."/>
        </authorList>
    </citation>
    <scope>NUCLEOTIDE SEQUENCE [LARGE SCALE GENOMIC DNA]</scope>
    <source>
        <strain evidence="6">Z151</strain>
    </source>
</reference>
<protein>
    <recommendedName>
        <fullName evidence="4">RGS domain-containing protein</fullName>
    </recommendedName>
</protein>
<evidence type="ECO:0000313" key="6">
    <source>
        <dbReference type="Proteomes" id="UP000192578"/>
    </source>
</evidence>
<gene>
    <name evidence="5" type="ORF">BV898_18776</name>
</gene>
<feature type="region of interest" description="Disordered" evidence="3">
    <location>
        <begin position="497"/>
        <end position="595"/>
    </location>
</feature>
<name>A0A9X6NHX3_HYPEX</name>
<feature type="region of interest" description="Disordered" evidence="3">
    <location>
        <begin position="1"/>
        <end position="44"/>
    </location>
</feature>
<feature type="compositionally biased region" description="Polar residues" evidence="3">
    <location>
        <begin position="546"/>
        <end position="556"/>
    </location>
</feature>
<dbReference type="InterPro" id="IPR044926">
    <property type="entry name" value="RGS_subdomain_2"/>
</dbReference>
<feature type="region of interest" description="Disordered" evidence="3">
    <location>
        <begin position="183"/>
        <end position="249"/>
    </location>
</feature>
<keyword evidence="2" id="KW-0963">Cytoplasm</keyword>
<dbReference type="InterPro" id="IPR016137">
    <property type="entry name" value="RGS"/>
</dbReference>